<accession>A0ABM3FQK6</accession>
<dbReference type="GeneID" id="107226447"/>
<sequence length="516" mass="57919">MREIVQIQVGQCGNQIGTKFWEVIADEHGINSEGKYHGESDLQQERINVFFTEAQGERFVPRVILADLDPTSLSSVKSGPYGKLFKPDNFMAGKASAANNWAKGHFTEGAELADPALDIIRREAESCDLLQGFQLLHSIGGGTGSGMGTLLMKKMREEYPDRVMTSYSIIPSLKISDIVVEPYNATLTMHNLIEHSDETFCMDNEALYDICSNSLKLAGPTYSDLNHLVSTCMAGITTCLRFPGQLNADLRKIAINMVPFPRLHFFVPGFAPLTSRSAAPFRVMSVPELTQQMFDAKCMMAACDPTKGRFLTVAAIFRGLVSTKVMSHERALRYGDFFTPKYSLNSDYSMFQVVDEQMLNVQNKNSKFFVEWIPNNIKTAICDISPRGFKVAATSVSNTTSMQELFKRITAQFNAMYRRKAYLHWYTTEGMDENDFTNALKNVQDLISEYQQYQEAEPDKDIIVDDDQEEDHAEESEMKEKTQAAEEGKKIADDEPEDAEKREESQAGEAGPNPDE</sequence>
<dbReference type="PRINTS" id="PR01161">
    <property type="entry name" value="TUBULIN"/>
</dbReference>
<dbReference type="SUPFAM" id="SSF55307">
    <property type="entry name" value="Tubulin C-terminal domain-like"/>
    <property type="match status" value="1"/>
</dbReference>
<feature type="domain" description="Tubulin/FtsZ GTPase" evidence="8">
    <location>
        <begin position="47"/>
        <end position="244"/>
    </location>
</feature>
<keyword evidence="5 6" id="KW-0342">GTP-binding</keyword>
<dbReference type="InterPro" id="IPR037103">
    <property type="entry name" value="Tubulin/FtsZ-like_C"/>
</dbReference>
<dbReference type="InterPro" id="IPR023123">
    <property type="entry name" value="Tubulin_C"/>
</dbReference>
<evidence type="ECO:0000256" key="7">
    <source>
        <dbReference type="SAM" id="MobiDB-lite"/>
    </source>
</evidence>
<protein>
    <recommendedName>
        <fullName evidence="6">Tubulin beta chain</fullName>
    </recommendedName>
</protein>
<dbReference type="InterPro" id="IPR017975">
    <property type="entry name" value="Tubulin_CS"/>
</dbReference>
<keyword evidence="4 6" id="KW-0547">Nucleotide-binding</keyword>
<dbReference type="Pfam" id="PF00091">
    <property type="entry name" value="Tubulin"/>
    <property type="match status" value="1"/>
</dbReference>
<dbReference type="InterPro" id="IPR002453">
    <property type="entry name" value="Beta_tubulin"/>
</dbReference>
<dbReference type="InterPro" id="IPR008280">
    <property type="entry name" value="Tub_FtsZ_C"/>
</dbReference>
<dbReference type="InterPro" id="IPR000217">
    <property type="entry name" value="Tubulin"/>
</dbReference>
<feature type="region of interest" description="Disordered" evidence="7">
    <location>
        <begin position="455"/>
        <end position="516"/>
    </location>
</feature>
<dbReference type="Gene3D" id="3.40.50.1440">
    <property type="entry name" value="Tubulin/FtsZ, GTPase domain"/>
    <property type="match status" value="1"/>
</dbReference>
<dbReference type="Gene3D" id="3.30.1330.20">
    <property type="entry name" value="Tubulin/FtsZ, C-terminal domain"/>
    <property type="match status" value="1"/>
</dbReference>
<evidence type="ECO:0000259" key="9">
    <source>
        <dbReference type="SMART" id="SM00865"/>
    </source>
</evidence>
<dbReference type="Gene3D" id="1.10.287.600">
    <property type="entry name" value="Helix hairpin bin"/>
    <property type="match status" value="1"/>
</dbReference>
<comment type="function">
    <text evidence="6">Tubulin is the major constituent of microtubules, a cylinder consisting of laterally associated linear protofilaments composed of alpha- and beta-tubulin heterodimers. Microtubules grow by the addition of GTP-tubulin dimers to the microtubule end, where a stabilizing cap forms. Below the cap, tubulin dimers are in GDP-bound state, owing to GTPase activity of alpha-tubulin.</text>
</comment>
<feature type="compositionally biased region" description="Acidic residues" evidence="7">
    <location>
        <begin position="464"/>
        <end position="474"/>
    </location>
</feature>
<dbReference type="SUPFAM" id="SSF52490">
    <property type="entry name" value="Tubulin nucleotide-binding domain-like"/>
    <property type="match status" value="1"/>
</dbReference>
<evidence type="ECO:0000256" key="2">
    <source>
        <dbReference type="ARBA" id="ARBA00009636"/>
    </source>
</evidence>
<dbReference type="PROSITE" id="PS00228">
    <property type="entry name" value="TUBULIN_B_AUTOREG"/>
    <property type="match status" value="1"/>
</dbReference>
<evidence type="ECO:0000256" key="5">
    <source>
        <dbReference type="ARBA" id="ARBA00023134"/>
    </source>
</evidence>
<evidence type="ECO:0000256" key="1">
    <source>
        <dbReference type="ARBA" id="ARBA00001946"/>
    </source>
</evidence>
<gene>
    <name evidence="11" type="primary">LOC107226447</name>
</gene>
<name>A0ABM3FQK6_NEOLC</name>
<dbReference type="CDD" id="cd02187">
    <property type="entry name" value="beta_tubulin"/>
    <property type="match status" value="1"/>
</dbReference>
<keyword evidence="10" id="KW-1185">Reference proteome</keyword>
<organism evidence="10 11">
    <name type="scientific">Neodiprion lecontei</name>
    <name type="common">Redheaded pine sawfly</name>
    <dbReference type="NCBI Taxonomy" id="441921"/>
    <lineage>
        <taxon>Eukaryota</taxon>
        <taxon>Metazoa</taxon>
        <taxon>Ecdysozoa</taxon>
        <taxon>Arthropoda</taxon>
        <taxon>Hexapoda</taxon>
        <taxon>Insecta</taxon>
        <taxon>Pterygota</taxon>
        <taxon>Neoptera</taxon>
        <taxon>Endopterygota</taxon>
        <taxon>Hymenoptera</taxon>
        <taxon>Tenthredinoidea</taxon>
        <taxon>Diprionidae</taxon>
        <taxon>Diprioninae</taxon>
        <taxon>Neodiprion</taxon>
    </lineage>
</organism>
<keyword evidence="3 6" id="KW-0493">Microtubule</keyword>
<comment type="subunit">
    <text evidence="6">Dimer of alpha and beta chains. A typical microtubule is a hollow water-filled tube with an outer diameter of 25 nm and an inner diameter of 15 nM. Alpha-beta heterodimers associate head-to-tail to form protofilaments running lengthwise along the microtubule wall with the beta-tubulin subunit facing the microtubule plus end conferring a structural polarity. Microtubules usually have 13 protofilaments but different protofilament numbers can be found in some organisms and specialized cells.</text>
</comment>
<dbReference type="RefSeq" id="XP_046590307.1">
    <property type="nucleotide sequence ID" value="XM_046734351.1"/>
</dbReference>
<feature type="compositionally biased region" description="Basic and acidic residues" evidence="7">
    <location>
        <begin position="475"/>
        <end position="505"/>
    </location>
</feature>
<comment type="similarity">
    <text evidence="2 6">Belongs to the tubulin family.</text>
</comment>
<dbReference type="PRINTS" id="PR01163">
    <property type="entry name" value="BETATUBULIN"/>
</dbReference>
<evidence type="ECO:0000259" key="8">
    <source>
        <dbReference type="SMART" id="SM00864"/>
    </source>
</evidence>
<dbReference type="InterPro" id="IPR003008">
    <property type="entry name" value="Tubulin_FtsZ_GTPase"/>
</dbReference>
<evidence type="ECO:0000313" key="10">
    <source>
        <dbReference type="Proteomes" id="UP000829291"/>
    </source>
</evidence>
<evidence type="ECO:0000256" key="3">
    <source>
        <dbReference type="ARBA" id="ARBA00022701"/>
    </source>
</evidence>
<evidence type="ECO:0000256" key="6">
    <source>
        <dbReference type="RuleBase" id="RU000352"/>
    </source>
</evidence>
<evidence type="ECO:0000313" key="11">
    <source>
        <dbReference type="RefSeq" id="XP_046590307.1"/>
    </source>
</evidence>
<reference evidence="11" key="1">
    <citation type="submission" date="2025-08" db="UniProtKB">
        <authorList>
            <consortium name="RefSeq"/>
        </authorList>
    </citation>
    <scope>IDENTIFICATION</scope>
    <source>
        <tissue evidence="11">Thorax and Abdomen</tissue>
    </source>
</reference>
<dbReference type="InterPro" id="IPR018316">
    <property type="entry name" value="Tubulin/FtsZ_2-layer-sand-dom"/>
</dbReference>
<dbReference type="PANTHER" id="PTHR11588">
    <property type="entry name" value="TUBULIN"/>
    <property type="match status" value="1"/>
</dbReference>
<dbReference type="InterPro" id="IPR036525">
    <property type="entry name" value="Tubulin/FtsZ_GTPase_sf"/>
</dbReference>
<proteinExistence type="inferred from homology"/>
<dbReference type="SMART" id="SM00864">
    <property type="entry name" value="Tubulin"/>
    <property type="match status" value="1"/>
</dbReference>
<dbReference type="Pfam" id="PF03953">
    <property type="entry name" value="Tubulin_C"/>
    <property type="match status" value="2"/>
</dbReference>
<dbReference type="PROSITE" id="PS00227">
    <property type="entry name" value="TUBULIN"/>
    <property type="match status" value="1"/>
</dbReference>
<comment type="cofactor">
    <cofactor evidence="1">
        <name>Mg(2+)</name>
        <dbReference type="ChEBI" id="CHEBI:18420"/>
    </cofactor>
</comment>
<dbReference type="InterPro" id="IPR013838">
    <property type="entry name" value="Beta-tubulin_BS"/>
</dbReference>
<feature type="domain" description="Tubulin/FtsZ 2-layer sandwich" evidence="9">
    <location>
        <begin position="246"/>
        <end position="411"/>
    </location>
</feature>
<evidence type="ECO:0000256" key="4">
    <source>
        <dbReference type="ARBA" id="ARBA00022741"/>
    </source>
</evidence>
<dbReference type="SMART" id="SM00865">
    <property type="entry name" value="Tubulin_C"/>
    <property type="match status" value="1"/>
</dbReference>
<dbReference type="Proteomes" id="UP000829291">
    <property type="component" value="Chromosome 3"/>
</dbReference>